<sequence>MAPHPAIDPDSSLWAWLAHDLRFYREKYGLSQSAMGRIIGRSATNLSNCEANRRRITDKEAKLLDARFKTGGHFLRLLHFAQLGHDPNWLKQYVNLEKRAAVIKTFQALVIPGLLQLPEYAYAVIKAGGELDPEQATNERMKRQAILDDAPQPMLWALTTESVLEWPIGGREVMRRQLAHLLEMSERPNVGIRVIPKVTGEHAGLDGSFSIISGEIGAVAYADSPGGGRLVPSTTEVDLYTVRYDRIGQVALPAEPSRVLIQKAMEAL</sequence>
<feature type="domain" description="HTH cro/C1-type" evidence="1">
    <location>
        <begin position="21"/>
        <end position="64"/>
    </location>
</feature>
<dbReference type="EMBL" id="BSTK01000003">
    <property type="protein sequence ID" value="GLY84441.1"/>
    <property type="molecule type" value="Genomic_DNA"/>
</dbReference>
<dbReference type="GO" id="GO:0003677">
    <property type="term" value="F:DNA binding"/>
    <property type="evidence" value="ECO:0007669"/>
    <property type="project" value="InterPro"/>
</dbReference>
<protein>
    <submittedName>
        <fullName evidence="2">Transcriptional regulator</fullName>
    </submittedName>
</protein>
<organism evidence="2 3">
    <name type="scientific">Actinoallomurus iriomotensis</name>
    <dbReference type="NCBI Taxonomy" id="478107"/>
    <lineage>
        <taxon>Bacteria</taxon>
        <taxon>Bacillati</taxon>
        <taxon>Actinomycetota</taxon>
        <taxon>Actinomycetes</taxon>
        <taxon>Streptosporangiales</taxon>
        <taxon>Thermomonosporaceae</taxon>
        <taxon>Actinoallomurus</taxon>
    </lineage>
</organism>
<comment type="caution">
    <text evidence="2">The sequence shown here is derived from an EMBL/GenBank/DDBJ whole genome shotgun (WGS) entry which is preliminary data.</text>
</comment>
<keyword evidence="3" id="KW-1185">Reference proteome</keyword>
<dbReference type="RefSeq" id="WP_285569970.1">
    <property type="nucleotide sequence ID" value="NZ_BSTK01000003.1"/>
</dbReference>
<dbReference type="SUPFAM" id="SSF47413">
    <property type="entry name" value="lambda repressor-like DNA-binding domains"/>
    <property type="match status" value="1"/>
</dbReference>
<gene>
    <name evidence="2" type="ORF">Airi02_023700</name>
</gene>
<dbReference type="CDD" id="cd00093">
    <property type="entry name" value="HTH_XRE"/>
    <property type="match status" value="1"/>
</dbReference>
<name>A0A9W6W015_9ACTN</name>
<dbReference type="InterPro" id="IPR001387">
    <property type="entry name" value="Cro/C1-type_HTH"/>
</dbReference>
<dbReference type="InterPro" id="IPR010982">
    <property type="entry name" value="Lambda_DNA-bd_dom_sf"/>
</dbReference>
<evidence type="ECO:0000313" key="3">
    <source>
        <dbReference type="Proteomes" id="UP001165074"/>
    </source>
</evidence>
<dbReference type="InterPro" id="IPR043917">
    <property type="entry name" value="DUF5753"/>
</dbReference>
<dbReference type="Pfam" id="PF19054">
    <property type="entry name" value="DUF5753"/>
    <property type="match status" value="1"/>
</dbReference>
<accession>A0A9W6W015</accession>
<dbReference type="Gene3D" id="1.10.260.40">
    <property type="entry name" value="lambda repressor-like DNA-binding domains"/>
    <property type="match status" value="1"/>
</dbReference>
<reference evidence="2" key="1">
    <citation type="submission" date="2023-03" db="EMBL/GenBank/DDBJ databases">
        <title>Actinoallomurus iriomotensis NBRC 103684.</title>
        <authorList>
            <person name="Ichikawa N."/>
            <person name="Sato H."/>
            <person name="Tonouchi N."/>
        </authorList>
    </citation>
    <scope>NUCLEOTIDE SEQUENCE</scope>
    <source>
        <strain evidence="2">NBRC 103684</strain>
    </source>
</reference>
<dbReference type="PROSITE" id="PS50943">
    <property type="entry name" value="HTH_CROC1"/>
    <property type="match status" value="1"/>
</dbReference>
<evidence type="ECO:0000259" key="1">
    <source>
        <dbReference type="PROSITE" id="PS50943"/>
    </source>
</evidence>
<dbReference type="AlphaFoldDB" id="A0A9W6W015"/>
<evidence type="ECO:0000313" key="2">
    <source>
        <dbReference type="EMBL" id="GLY84441.1"/>
    </source>
</evidence>
<dbReference type="Proteomes" id="UP001165074">
    <property type="component" value="Unassembled WGS sequence"/>
</dbReference>
<proteinExistence type="predicted"/>